<dbReference type="Proteomes" id="UP000285530">
    <property type="component" value="Unassembled WGS sequence"/>
</dbReference>
<dbReference type="Pfam" id="PF13305">
    <property type="entry name" value="TetR_C_33"/>
    <property type="match status" value="1"/>
</dbReference>
<dbReference type="EMBL" id="QZEV01000013">
    <property type="protein sequence ID" value="RJL06102.1"/>
    <property type="molecule type" value="Genomic_DNA"/>
</dbReference>
<organism evidence="4 5">
    <name type="scientific">Paracoccus aestuarii</name>
    <dbReference type="NCBI Taxonomy" id="453842"/>
    <lineage>
        <taxon>Bacteria</taxon>
        <taxon>Pseudomonadati</taxon>
        <taxon>Pseudomonadota</taxon>
        <taxon>Alphaproteobacteria</taxon>
        <taxon>Rhodobacterales</taxon>
        <taxon>Paracoccaceae</taxon>
        <taxon>Paracoccus</taxon>
    </lineage>
</organism>
<sequence length="219" mass="24436">MPHAILHHDPRTLHERILSTALMLVETCQTRPPCRNQVARILGEPVERIHRVFPDDRALLVAGVEQALVLLMDGCTRAVVRVSPDDPVAQFIALGDAYLDWAAANPTQFRLVSDCQIVNAAEVPRLRRYLESLDELMVRMLTRARDDGRLHPQEDIPLLVLSSRCFAAGSARMMVEGRMPGKSDAHSLDLAKLLIRDFVRRIARSSQGNGKPRGNPEAV</sequence>
<evidence type="ECO:0000259" key="3">
    <source>
        <dbReference type="Pfam" id="PF13305"/>
    </source>
</evidence>
<evidence type="ECO:0000313" key="4">
    <source>
        <dbReference type="EMBL" id="RJL06102.1"/>
    </source>
</evidence>
<gene>
    <name evidence="4" type="ORF">D3P06_04795</name>
</gene>
<dbReference type="InterPro" id="IPR025996">
    <property type="entry name" value="MT1864/Rv1816-like_C"/>
</dbReference>
<comment type="caution">
    <text evidence="4">The sequence shown here is derived from an EMBL/GenBank/DDBJ whole genome shotgun (WGS) entry which is preliminary data.</text>
</comment>
<keyword evidence="1" id="KW-0805">Transcription regulation</keyword>
<dbReference type="AlphaFoldDB" id="A0A418ZZZ6"/>
<dbReference type="Gene3D" id="1.10.357.10">
    <property type="entry name" value="Tetracycline Repressor, domain 2"/>
    <property type="match status" value="1"/>
</dbReference>
<keyword evidence="5" id="KW-1185">Reference proteome</keyword>
<feature type="domain" description="HTH-type transcriptional regulator MT1864/Rv1816-like C-terminal" evidence="3">
    <location>
        <begin position="92"/>
        <end position="196"/>
    </location>
</feature>
<protein>
    <submittedName>
        <fullName evidence="4">WHG domain-containing protein</fullName>
    </submittedName>
</protein>
<dbReference type="RefSeq" id="WP_119885472.1">
    <property type="nucleotide sequence ID" value="NZ_CP067169.1"/>
</dbReference>
<name>A0A418ZZZ6_9RHOB</name>
<evidence type="ECO:0000256" key="1">
    <source>
        <dbReference type="ARBA" id="ARBA00023015"/>
    </source>
</evidence>
<proteinExistence type="predicted"/>
<accession>A0A418ZZZ6</accession>
<evidence type="ECO:0000256" key="2">
    <source>
        <dbReference type="ARBA" id="ARBA00023163"/>
    </source>
</evidence>
<evidence type="ECO:0000313" key="5">
    <source>
        <dbReference type="Proteomes" id="UP000285530"/>
    </source>
</evidence>
<dbReference type="OrthoDB" id="7056813at2"/>
<reference evidence="4 5" key="1">
    <citation type="submission" date="2018-09" db="EMBL/GenBank/DDBJ databases">
        <title>Paracoccus onubensis nov. sp. a moderate halophilic bacterium isolated from Gruta de las Maravillas (Aracena, Spain).</title>
        <authorList>
            <person name="Jurado V."/>
            <person name="Gutierrez-Patricio S."/>
            <person name="Gonzalez-Pimentel J.L."/>
            <person name="Laiz L."/>
            <person name="Saiz-Jimenez C."/>
        </authorList>
    </citation>
    <scope>NUCLEOTIDE SEQUENCE [LARGE SCALE GENOMIC DNA]</scope>
    <source>
        <strain evidence="4 5">DSM 19484</strain>
    </source>
</reference>
<dbReference type="SUPFAM" id="SSF48498">
    <property type="entry name" value="Tetracyclin repressor-like, C-terminal domain"/>
    <property type="match status" value="1"/>
</dbReference>
<dbReference type="InterPro" id="IPR036271">
    <property type="entry name" value="Tet_transcr_reg_TetR-rel_C_sf"/>
</dbReference>
<keyword evidence="2" id="KW-0804">Transcription</keyword>